<keyword evidence="2" id="KW-0378">Hydrolase</keyword>
<dbReference type="Pfam" id="PF00857">
    <property type="entry name" value="Isochorismatase"/>
    <property type="match status" value="1"/>
</dbReference>
<keyword evidence="5" id="KW-1185">Reference proteome</keyword>
<dbReference type="InterPro" id="IPR050272">
    <property type="entry name" value="Isochorismatase-like_hydrls"/>
</dbReference>
<dbReference type="EMBL" id="WHNY01000040">
    <property type="protein sequence ID" value="NOU64956.1"/>
    <property type="molecule type" value="Genomic_DNA"/>
</dbReference>
<name>A0ABX1X9U2_9BACL</name>
<proteinExistence type="inferred from homology"/>
<dbReference type="RefSeq" id="WP_171630658.1">
    <property type="nucleotide sequence ID" value="NZ_WHNY01000040.1"/>
</dbReference>
<accession>A0ABX1X9U2</accession>
<dbReference type="InterPro" id="IPR000868">
    <property type="entry name" value="Isochorismatase-like_dom"/>
</dbReference>
<dbReference type="PANTHER" id="PTHR43540">
    <property type="entry name" value="PEROXYUREIDOACRYLATE/UREIDOACRYLATE AMIDOHYDROLASE-RELATED"/>
    <property type="match status" value="1"/>
</dbReference>
<dbReference type="SUPFAM" id="SSF52499">
    <property type="entry name" value="Isochorismatase-like hydrolases"/>
    <property type="match status" value="1"/>
</dbReference>
<organism evidence="4 5">
    <name type="scientific">Paenibacillus plantarum</name>
    <dbReference type="NCBI Taxonomy" id="2654975"/>
    <lineage>
        <taxon>Bacteria</taxon>
        <taxon>Bacillati</taxon>
        <taxon>Bacillota</taxon>
        <taxon>Bacilli</taxon>
        <taxon>Bacillales</taxon>
        <taxon>Paenibacillaceae</taxon>
        <taxon>Paenibacillus</taxon>
    </lineage>
</organism>
<dbReference type="Gene3D" id="3.40.50.850">
    <property type="entry name" value="Isochorismatase-like"/>
    <property type="match status" value="1"/>
</dbReference>
<evidence type="ECO:0000259" key="3">
    <source>
        <dbReference type="Pfam" id="PF00857"/>
    </source>
</evidence>
<evidence type="ECO:0000256" key="1">
    <source>
        <dbReference type="ARBA" id="ARBA00006336"/>
    </source>
</evidence>
<dbReference type="Proteomes" id="UP000653578">
    <property type="component" value="Unassembled WGS sequence"/>
</dbReference>
<sequence>MSENVKLTAKPFHFQCDKRTTALVVIDMQNDFCSPGGFGELLGNDISQTRAIIPKLQQVLAACREHGVLVVHTREGHLPDLSDCPPTKLRRSQLQGAGIGDAGPMGRILVRGERGHEIVSELAPAEGELVIDKSGKGAFYRTELDALLQARGIASLVLTGVTTHVCVHTTLREANDRGYECLVLEDGTAAFDPADQEAAIRMVHQQGGIFGWVGWADDWIAALNHDKVI</sequence>
<dbReference type="PANTHER" id="PTHR43540:SF9">
    <property type="entry name" value="FAMILY HYDROLASE, PUTATIVE (AFU_ORTHOLOGUE AFUA_2G08700)-RELATED"/>
    <property type="match status" value="1"/>
</dbReference>
<evidence type="ECO:0000313" key="5">
    <source>
        <dbReference type="Proteomes" id="UP000653578"/>
    </source>
</evidence>
<gene>
    <name evidence="4" type="ORF">GC096_13040</name>
</gene>
<dbReference type="InterPro" id="IPR036380">
    <property type="entry name" value="Isochorismatase-like_sf"/>
</dbReference>
<reference evidence="4 5" key="1">
    <citation type="submission" date="2019-10" db="EMBL/GenBank/DDBJ databases">
        <title>Description of Paenibacillus humi sp. nov.</title>
        <authorList>
            <person name="Carlier A."/>
            <person name="Qi S."/>
        </authorList>
    </citation>
    <scope>NUCLEOTIDE SEQUENCE [LARGE SCALE GENOMIC DNA]</scope>
    <source>
        <strain evidence="4 5">LMG 31461</strain>
    </source>
</reference>
<feature type="domain" description="Isochorismatase-like" evidence="3">
    <location>
        <begin position="21"/>
        <end position="209"/>
    </location>
</feature>
<comment type="caution">
    <text evidence="4">The sequence shown here is derived from an EMBL/GenBank/DDBJ whole genome shotgun (WGS) entry which is preliminary data.</text>
</comment>
<evidence type="ECO:0000256" key="2">
    <source>
        <dbReference type="ARBA" id="ARBA00022801"/>
    </source>
</evidence>
<comment type="similarity">
    <text evidence="1">Belongs to the isochorismatase family.</text>
</comment>
<dbReference type="CDD" id="cd00431">
    <property type="entry name" value="cysteine_hydrolases"/>
    <property type="match status" value="1"/>
</dbReference>
<evidence type="ECO:0000313" key="4">
    <source>
        <dbReference type="EMBL" id="NOU64956.1"/>
    </source>
</evidence>
<protein>
    <submittedName>
        <fullName evidence="4">Isochorismatase family protein</fullName>
    </submittedName>
</protein>